<accession>A0A1F6BVS2</accession>
<dbReference type="STRING" id="1798474.A2118_00620"/>
<evidence type="ECO:0000256" key="1">
    <source>
        <dbReference type="SAM" id="MobiDB-lite"/>
    </source>
</evidence>
<keyword evidence="2" id="KW-1133">Transmembrane helix</keyword>
<evidence type="ECO:0000313" key="3">
    <source>
        <dbReference type="EMBL" id="OGG41054.1"/>
    </source>
</evidence>
<protein>
    <submittedName>
        <fullName evidence="3">Uncharacterized protein</fullName>
    </submittedName>
</protein>
<sequence>MDNKNNQIIAAVVVLLVILGVWWYASRGTGSPIVGNAPAESSTTSDDTDSNTAGTSSRGADDSDVTAAPTTAPSGEAVSVSDQSAGSMVVLGAVTVSRPAWVAVKDKNGWILGAARFDASVESGTISLLRGTVVGEAYTIVVYADDGDKLFDFHRDMLVSGEGAVFATFTAR</sequence>
<reference evidence="3 4" key="1">
    <citation type="journal article" date="2016" name="Nat. Commun.">
        <title>Thousands of microbial genomes shed light on interconnected biogeochemical processes in an aquifer system.</title>
        <authorList>
            <person name="Anantharaman K."/>
            <person name="Brown C.T."/>
            <person name="Hug L.A."/>
            <person name="Sharon I."/>
            <person name="Castelle C.J."/>
            <person name="Probst A.J."/>
            <person name="Thomas B.C."/>
            <person name="Singh A."/>
            <person name="Wilkins M.J."/>
            <person name="Karaoz U."/>
            <person name="Brodie E.L."/>
            <person name="Williams K.H."/>
            <person name="Hubbard S.S."/>
            <person name="Banfield J.F."/>
        </authorList>
    </citation>
    <scope>NUCLEOTIDE SEQUENCE [LARGE SCALE GENOMIC DNA]</scope>
</reference>
<dbReference type="AlphaFoldDB" id="A0A1F6BVS2"/>
<dbReference type="EMBL" id="MFKN01000016">
    <property type="protein sequence ID" value="OGG41054.1"/>
    <property type="molecule type" value="Genomic_DNA"/>
</dbReference>
<feature type="region of interest" description="Disordered" evidence="1">
    <location>
        <begin position="35"/>
        <end position="79"/>
    </location>
</feature>
<gene>
    <name evidence="3" type="ORF">A2118_00620</name>
</gene>
<feature type="compositionally biased region" description="Low complexity" evidence="1">
    <location>
        <begin position="41"/>
        <end position="57"/>
    </location>
</feature>
<keyword evidence="2" id="KW-0472">Membrane</keyword>
<organism evidence="3 4">
    <name type="scientific">Candidatus Kaiserbacteria bacterium GWA2_50_9</name>
    <dbReference type="NCBI Taxonomy" id="1798474"/>
    <lineage>
        <taxon>Bacteria</taxon>
        <taxon>Candidatus Kaiseribacteriota</taxon>
    </lineage>
</organism>
<evidence type="ECO:0000313" key="4">
    <source>
        <dbReference type="Proteomes" id="UP000179014"/>
    </source>
</evidence>
<comment type="caution">
    <text evidence="3">The sequence shown here is derived from an EMBL/GenBank/DDBJ whole genome shotgun (WGS) entry which is preliminary data.</text>
</comment>
<name>A0A1F6BVS2_9BACT</name>
<evidence type="ECO:0000256" key="2">
    <source>
        <dbReference type="SAM" id="Phobius"/>
    </source>
</evidence>
<feature type="transmembrane region" description="Helical" evidence="2">
    <location>
        <begin position="7"/>
        <end position="25"/>
    </location>
</feature>
<dbReference type="Proteomes" id="UP000179014">
    <property type="component" value="Unassembled WGS sequence"/>
</dbReference>
<keyword evidence="2" id="KW-0812">Transmembrane</keyword>
<proteinExistence type="predicted"/>